<gene>
    <name evidence="1" type="ORF">NLG97_g2945</name>
</gene>
<sequence length="260" mass="28125">MALLRCALLASIITTSLTAGIPRAANIIGEVTDIKDLPYNAALLDATSGKIFCGGSILNADWILTAAQCIDSLQAADIIVRAGVTDFTDTDGLGQTRSVTKIVPHDEYDPDGFENDIAVLRLNDSLIFGSNIANVTLDTVRNYDGKTFVASGWGWNGPEHKVSKDLRSTNQTYFDHSKCYAIYSDNYDLSITSKELCAMKEGFGVCTGDNGGPLYDQSSKTQVGILSFGDPHCSPDIPAVFTMVSVYRDWVYENIEAPLV</sequence>
<dbReference type="Proteomes" id="UP001148737">
    <property type="component" value="Unassembled WGS sequence"/>
</dbReference>
<proteinExistence type="predicted"/>
<reference evidence="1" key="1">
    <citation type="submission" date="2022-07" db="EMBL/GenBank/DDBJ databases">
        <title>Genome Sequence of Lecanicillium saksenae.</title>
        <authorList>
            <person name="Buettner E."/>
        </authorList>
    </citation>
    <scope>NUCLEOTIDE SEQUENCE</scope>
    <source>
        <strain evidence="1">VT-O1</strain>
    </source>
</reference>
<organism evidence="1 2">
    <name type="scientific">Lecanicillium saksenae</name>
    <dbReference type="NCBI Taxonomy" id="468837"/>
    <lineage>
        <taxon>Eukaryota</taxon>
        <taxon>Fungi</taxon>
        <taxon>Dikarya</taxon>
        <taxon>Ascomycota</taxon>
        <taxon>Pezizomycotina</taxon>
        <taxon>Sordariomycetes</taxon>
        <taxon>Hypocreomycetidae</taxon>
        <taxon>Hypocreales</taxon>
        <taxon>Cordycipitaceae</taxon>
        <taxon>Lecanicillium</taxon>
    </lineage>
</organism>
<accession>A0ACC1R0W2</accession>
<name>A0ACC1R0W2_9HYPO</name>
<evidence type="ECO:0000313" key="2">
    <source>
        <dbReference type="Proteomes" id="UP001148737"/>
    </source>
</evidence>
<comment type="caution">
    <text evidence="1">The sequence shown here is derived from an EMBL/GenBank/DDBJ whole genome shotgun (WGS) entry which is preliminary data.</text>
</comment>
<dbReference type="EMBL" id="JANAKD010000224">
    <property type="protein sequence ID" value="KAJ3496056.1"/>
    <property type="molecule type" value="Genomic_DNA"/>
</dbReference>
<protein>
    <submittedName>
        <fullName evidence="1">Uncharacterized protein</fullName>
    </submittedName>
</protein>
<keyword evidence="2" id="KW-1185">Reference proteome</keyword>
<evidence type="ECO:0000313" key="1">
    <source>
        <dbReference type="EMBL" id="KAJ3496056.1"/>
    </source>
</evidence>